<dbReference type="EMBL" id="JALLAZ020000825">
    <property type="protein sequence ID" value="KAL3786513.1"/>
    <property type="molecule type" value="Genomic_DNA"/>
</dbReference>
<accession>A0ABD3PFN2</accession>
<keyword evidence="3" id="KW-1185">Reference proteome</keyword>
<evidence type="ECO:0000313" key="3">
    <source>
        <dbReference type="Proteomes" id="UP001530315"/>
    </source>
</evidence>
<gene>
    <name evidence="2" type="ORF">ACHAW5_002053</name>
</gene>
<comment type="caution">
    <text evidence="2">The sequence shown here is derived from an EMBL/GenBank/DDBJ whole genome shotgun (WGS) entry which is preliminary data.</text>
</comment>
<reference evidence="2 3" key="1">
    <citation type="submission" date="2024-10" db="EMBL/GenBank/DDBJ databases">
        <title>Updated reference genomes for cyclostephanoid diatoms.</title>
        <authorList>
            <person name="Roberts W.R."/>
            <person name="Alverson A.J."/>
        </authorList>
    </citation>
    <scope>NUCLEOTIDE SEQUENCE [LARGE SCALE GENOMIC DNA]</scope>
    <source>
        <strain evidence="2 3">AJA276-08</strain>
    </source>
</reference>
<sequence>MSIPVPVLLKWGKASYNDGQITIIPGSSARDLKLQVNPSPAFWHAWRGALNDDDFVPHHLAVVPHGKRGEKFSGTLVVTHPKAEAENGNGNGDGDGDGHVMDIVALQMEAGIDRDDGRKEGNYEYNRLVTGLPQHHINDVLARRRRWRWRGRSRECSNEDVVDSEVGKGEEEDSTPPPLLGEVAMTMGAELCHAYVNSINVLRDGTIVSGLNDGHVQLWRWGALIRDTRHEGFGGVDHDGHCIGPRFDAHPGTLPASIACSRMDNDGDDNREAVDGRGTTRYLAACFRVTLENEAERRRRDDTVAREWMIQNELIGALRVIKILVYDGRGWGSSDGALVRETAISFDSLEGTTASITHLFDVDSKLVSIRTSEWVGGRLLAMSIKPELDAGSSRILTDDEVKVVSVAKVMNQPGYVFDLKVLPDANGSNVFAIAAARYNLIKIMI</sequence>
<feature type="region of interest" description="Disordered" evidence="1">
    <location>
        <begin position="158"/>
        <end position="177"/>
    </location>
</feature>
<evidence type="ECO:0000256" key="1">
    <source>
        <dbReference type="SAM" id="MobiDB-lite"/>
    </source>
</evidence>
<dbReference type="Proteomes" id="UP001530315">
    <property type="component" value="Unassembled WGS sequence"/>
</dbReference>
<evidence type="ECO:0000313" key="2">
    <source>
        <dbReference type="EMBL" id="KAL3786513.1"/>
    </source>
</evidence>
<dbReference type="AlphaFoldDB" id="A0ABD3PFN2"/>
<name>A0ABD3PFN2_9STRA</name>
<organism evidence="2 3">
    <name type="scientific">Stephanodiscus triporus</name>
    <dbReference type="NCBI Taxonomy" id="2934178"/>
    <lineage>
        <taxon>Eukaryota</taxon>
        <taxon>Sar</taxon>
        <taxon>Stramenopiles</taxon>
        <taxon>Ochrophyta</taxon>
        <taxon>Bacillariophyta</taxon>
        <taxon>Coscinodiscophyceae</taxon>
        <taxon>Thalassiosirophycidae</taxon>
        <taxon>Stephanodiscales</taxon>
        <taxon>Stephanodiscaceae</taxon>
        <taxon>Stephanodiscus</taxon>
    </lineage>
</organism>
<protein>
    <submittedName>
        <fullName evidence="2">Uncharacterized protein</fullName>
    </submittedName>
</protein>
<proteinExistence type="predicted"/>